<keyword evidence="4" id="KW-0325">Glycoprotein</keyword>
<dbReference type="SUPFAM" id="SSF69318">
    <property type="entry name" value="Integrin alpha N-terminal domain"/>
    <property type="match status" value="1"/>
</dbReference>
<keyword evidence="2" id="KW-0677">Repeat</keyword>
<gene>
    <name evidence="6" type="ORF">GCM10019016_033100</name>
</gene>
<dbReference type="EMBL" id="BAAAXF010000022">
    <property type="protein sequence ID" value="GAA3496209.1"/>
    <property type="molecule type" value="Genomic_DNA"/>
</dbReference>
<reference evidence="7" key="1">
    <citation type="journal article" date="2019" name="Int. J. Syst. Evol. Microbiol.">
        <title>The Global Catalogue of Microorganisms (GCM) 10K type strain sequencing project: providing services to taxonomists for standard genome sequencing and annotation.</title>
        <authorList>
            <consortium name="The Broad Institute Genomics Platform"/>
            <consortium name="The Broad Institute Genome Sequencing Center for Infectious Disease"/>
            <person name="Wu L."/>
            <person name="Ma J."/>
        </authorList>
    </citation>
    <scope>NUCLEOTIDE SEQUENCE [LARGE SCALE GENOMIC DNA]</scope>
    <source>
        <strain evidence="7">JCM 4816</strain>
    </source>
</reference>
<proteinExistence type="predicted"/>
<feature type="chain" id="PRO_5045472056" evidence="5">
    <location>
        <begin position="31"/>
        <end position="499"/>
    </location>
</feature>
<dbReference type="InterPro" id="IPR013517">
    <property type="entry name" value="FG-GAP"/>
</dbReference>
<comment type="caution">
    <text evidence="6">The sequence shown here is derived from an EMBL/GenBank/DDBJ whole genome shotgun (WGS) entry which is preliminary data.</text>
</comment>
<organism evidence="6 7">
    <name type="scientific">Streptomyces prasinosporus</name>
    <dbReference type="NCBI Taxonomy" id="68256"/>
    <lineage>
        <taxon>Bacteria</taxon>
        <taxon>Bacillati</taxon>
        <taxon>Actinomycetota</taxon>
        <taxon>Actinomycetes</taxon>
        <taxon>Kitasatosporales</taxon>
        <taxon>Streptomycetaceae</taxon>
        <taxon>Streptomyces</taxon>
        <taxon>Streptomyces albogriseolus group</taxon>
    </lineage>
</organism>
<dbReference type="InterPro" id="IPR028994">
    <property type="entry name" value="Integrin_alpha_N"/>
</dbReference>
<dbReference type="PROSITE" id="PS51470">
    <property type="entry name" value="FG_GAP"/>
    <property type="match status" value="3"/>
</dbReference>
<dbReference type="PRINTS" id="PR01185">
    <property type="entry name" value="INTEGRINA"/>
</dbReference>
<dbReference type="Proteomes" id="UP001501455">
    <property type="component" value="Unassembled WGS sequence"/>
</dbReference>
<dbReference type="Gene3D" id="2.130.10.130">
    <property type="entry name" value="Integrin alpha, N-terminal"/>
    <property type="match status" value="3"/>
</dbReference>
<dbReference type="Pfam" id="PF01839">
    <property type="entry name" value="FG-GAP"/>
    <property type="match status" value="5"/>
</dbReference>
<evidence type="ECO:0000313" key="7">
    <source>
        <dbReference type="Proteomes" id="UP001501455"/>
    </source>
</evidence>
<dbReference type="RefSeq" id="WP_345576397.1">
    <property type="nucleotide sequence ID" value="NZ_BAAAXF010000022.1"/>
</dbReference>
<keyword evidence="7" id="KW-1185">Reference proteome</keyword>
<keyword evidence="1 5" id="KW-0732">Signal</keyword>
<dbReference type="InterPro" id="IPR006311">
    <property type="entry name" value="TAT_signal"/>
</dbReference>
<sequence length="499" mass="49163">MPSRTPARTRGTGRARLLTIAVAVSAAALAAAVLPARPAAAAAPYRGANTPAVQDDFNGDGYRDLAVGAPGAANGQVDAAGAVVVLYGSANGATASRRTVVTQATSGIPGAPEEWDRFGPAVASADLDRDGYADLLVGTPGESAGTMWGTGSLTVVWGGATGLKGGASVPTPTGLDEGCNFAAGVAAGDVTGDGAPDLGVTGRCGATTYTGPFTRTGSPAARTFVNALGTNRGVVVGDVDGDGTAERFWLPGPTDGDVSGPVHLENGNGSYTELPLADGLSGQIGDVNGDGYGDLVTGVPYDASLMPGDTPAHRGGEIQVLYGSARGITTDQKPHVFHQDTASVPGGGEDGDLFGFSLGVGDTDGDGYADVLVGGHGEAVGSAGYAGSATLLRGSAAGLTATGSRAYTQNTGGVPGTAERSDMFGASTHLADLNKDGRAEAVVGAPGENADGLLWVARGATSGPVLSGSTATSGTAVGLTRRYADIEFGEELGGARYSS</sequence>
<evidence type="ECO:0000256" key="1">
    <source>
        <dbReference type="ARBA" id="ARBA00022729"/>
    </source>
</evidence>
<keyword evidence="3" id="KW-0378">Hydrolase</keyword>
<evidence type="ECO:0000256" key="3">
    <source>
        <dbReference type="ARBA" id="ARBA00022801"/>
    </source>
</evidence>
<evidence type="ECO:0000256" key="4">
    <source>
        <dbReference type="ARBA" id="ARBA00023180"/>
    </source>
</evidence>
<dbReference type="PROSITE" id="PS51318">
    <property type="entry name" value="TAT"/>
    <property type="match status" value="1"/>
</dbReference>
<evidence type="ECO:0000256" key="5">
    <source>
        <dbReference type="SAM" id="SignalP"/>
    </source>
</evidence>
<evidence type="ECO:0000256" key="2">
    <source>
        <dbReference type="ARBA" id="ARBA00022737"/>
    </source>
</evidence>
<protein>
    <submittedName>
        <fullName evidence="6">FG-GAP repeat protein</fullName>
    </submittedName>
</protein>
<dbReference type="SMART" id="SM00191">
    <property type="entry name" value="Int_alpha"/>
    <property type="match status" value="5"/>
</dbReference>
<dbReference type="InterPro" id="IPR000413">
    <property type="entry name" value="Integrin_alpha"/>
</dbReference>
<dbReference type="InterPro" id="IPR013519">
    <property type="entry name" value="Int_alpha_beta-p"/>
</dbReference>
<dbReference type="PANTHER" id="PTHR23221">
    <property type="entry name" value="GLYCOSYLPHOSPHATIDYLINOSITOL PHOSPHOLIPASE D"/>
    <property type="match status" value="1"/>
</dbReference>
<accession>A0ABP6TN36</accession>
<dbReference type="PANTHER" id="PTHR23221:SF7">
    <property type="entry name" value="PHOSPHATIDYLINOSITOL-GLYCAN-SPECIFIC PHOSPHOLIPASE D"/>
    <property type="match status" value="1"/>
</dbReference>
<evidence type="ECO:0000313" key="6">
    <source>
        <dbReference type="EMBL" id="GAA3496209.1"/>
    </source>
</evidence>
<name>A0ABP6TN36_9ACTN</name>
<feature type="signal peptide" evidence="5">
    <location>
        <begin position="1"/>
        <end position="30"/>
    </location>
</feature>